<evidence type="ECO:0000313" key="2">
    <source>
        <dbReference type="EMBL" id="MBB2899675.1"/>
    </source>
</evidence>
<reference evidence="2 3" key="2">
    <citation type="submission" date="2020-08" db="EMBL/GenBank/DDBJ databases">
        <authorList>
            <person name="Partida-Martinez L."/>
            <person name="Huntemann M."/>
            <person name="Clum A."/>
            <person name="Wang J."/>
            <person name="Palaniappan K."/>
            <person name="Ritter S."/>
            <person name="Chen I.-M."/>
            <person name="Stamatis D."/>
            <person name="Reddy T."/>
            <person name="O'Malley R."/>
            <person name="Daum C."/>
            <person name="Shapiro N."/>
            <person name="Ivanova N."/>
            <person name="Kyrpides N."/>
            <person name="Woyke T."/>
        </authorList>
    </citation>
    <scope>NUCLEOTIDE SEQUENCE [LARGE SCALE GENOMIC DNA]</scope>
    <source>
        <strain evidence="2 3">AS2.23</strain>
    </source>
</reference>
<protein>
    <recommendedName>
        <fullName evidence="1">Glycosyltransferase 2-like domain-containing protein</fullName>
    </recommendedName>
</protein>
<dbReference type="Gene3D" id="3.90.550.10">
    <property type="entry name" value="Spore Coat Polysaccharide Biosynthesis Protein SpsA, Chain A"/>
    <property type="match status" value="1"/>
</dbReference>
<comment type="caution">
    <text evidence="2">The sequence shown here is derived from an EMBL/GenBank/DDBJ whole genome shotgun (WGS) entry which is preliminary data.</text>
</comment>
<dbReference type="RefSeq" id="WP_183390247.1">
    <property type="nucleotide sequence ID" value="NZ_JACHVY010000001.1"/>
</dbReference>
<name>A0A7W4TIT4_KINRA</name>
<proteinExistence type="predicted"/>
<evidence type="ECO:0000313" key="3">
    <source>
        <dbReference type="Proteomes" id="UP000533269"/>
    </source>
</evidence>
<gene>
    <name evidence="2" type="ORF">FHR75_000463</name>
</gene>
<feature type="domain" description="Glycosyltransferase 2-like" evidence="1">
    <location>
        <begin position="14"/>
        <end position="130"/>
    </location>
</feature>
<dbReference type="CDD" id="cd02511">
    <property type="entry name" value="Beta4Glucosyltransferase"/>
    <property type="match status" value="1"/>
</dbReference>
<dbReference type="Pfam" id="PF00535">
    <property type="entry name" value="Glycos_transf_2"/>
    <property type="match status" value="1"/>
</dbReference>
<dbReference type="SUPFAM" id="SSF53448">
    <property type="entry name" value="Nucleotide-diphospho-sugar transferases"/>
    <property type="match status" value="1"/>
</dbReference>
<dbReference type="PANTHER" id="PTHR43630">
    <property type="entry name" value="POLY-BETA-1,6-N-ACETYL-D-GLUCOSAMINE SYNTHASE"/>
    <property type="match status" value="1"/>
</dbReference>
<accession>A0A7W4TIT4</accession>
<dbReference type="PANTHER" id="PTHR43630:SF2">
    <property type="entry name" value="GLYCOSYLTRANSFERASE"/>
    <property type="match status" value="1"/>
</dbReference>
<dbReference type="EMBL" id="JACHVY010000001">
    <property type="protein sequence ID" value="MBB2899675.1"/>
    <property type="molecule type" value="Genomic_DNA"/>
</dbReference>
<dbReference type="InterPro" id="IPR001173">
    <property type="entry name" value="Glyco_trans_2-like"/>
</dbReference>
<sequence length="511" mass="56364">MNPVPAFISGCYIVKDEEELLGKSLEALRPFVDEIVVYDTGSTDGTLDIAARHGVRVVRGYWDDDFGAARNRALGHCAGDWIISVDADEIPVGDARALRRYLRTTPVDVLMVVQASEDWDGSGNSVQIRAPRIFRRSHCRWQGALHEQLIGRWGGVDAENTTMMRLQHAGYTVLRRQERDKGGRNLKVAERALLDARGEGLRDLNIYLINAARSAIEAGDNQRAFELFGQVDRSGLDAALGIVAAHAAIAAAIGVERLDVAQVWLEALRAWGEFPSVCQAFEGCLALFAGEPVAAELLFRGIEDLDNLVSRAFAIGSYRDYLIDALWEQGRLEEAADMLIEHIGSGQRSMVPPVVNVVRLARVDGAVERLARRLPEALLVPYVGQLRPAAWTVGDSFYEALWQADRVRTAVLAAVSEQWLMLPFERALVWSLRSREAGLAELCPLRRILASPDCEAMRRLLSGAVLVEIGEQDALNVLEPLLDEVSDEDTPDVLARLQEVAPQFASTLLPE</sequence>
<evidence type="ECO:0000259" key="1">
    <source>
        <dbReference type="Pfam" id="PF00535"/>
    </source>
</evidence>
<dbReference type="InterPro" id="IPR029044">
    <property type="entry name" value="Nucleotide-diphossugar_trans"/>
</dbReference>
<dbReference type="AlphaFoldDB" id="A0A7W4TIT4"/>
<organism evidence="2 3">
    <name type="scientific">Kineococcus radiotolerans</name>
    <dbReference type="NCBI Taxonomy" id="131568"/>
    <lineage>
        <taxon>Bacteria</taxon>
        <taxon>Bacillati</taxon>
        <taxon>Actinomycetota</taxon>
        <taxon>Actinomycetes</taxon>
        <taxon>Kineosporiales</taxon>
        <taxon>Kineosporiaceae</taxon>
        <taxon>Kineococcus</taxon>
    </lineage>
</organism>
<reference evidence="2 3" key="1">
    <citation type="submission" date="2020-08" db="EMBL/GenBank/DDBJ databases">
        <title>The Agave Microbiome: Exploring the role of microbial communities in plant adaptations to desert environments.</title>
        <authorList>
            <person name="Partida-Martinez L.P."/>
        </authorList>
    </citation>
    <scope>NUCLEOTIDE SEQUENCE [LARGE SCALE GENOMIC DNA]</scope>
    <source>
        <strain evidence="2 3">AS2.23</strain>
    </source>
</reference>
<dbReference type="Proteomes" id="UP000533269">
    <property type="component" value="Unassembled WGS sequence"/>
</dbReference>